<comment type="caution">
    <text evidence="2">The sequence shown here is derived from an EMBL/GenBank/DDBJ whole genome shotgun (WGS) entry which is preliminary data.</text>
</comment>
<dbReference type="EMBL" id="BAAAZO010000003">
    <property type="protein sequence ID" value="GAA3609137.1"/>
    <property type="molecule type" value="Genomic_DNA"/>
</dbReference>
<evidence type="ECO:0000313" key="2">
    <source>
        <dbReference type="EMBL" id="GAA3609137.1"/>
    </source>
</evidence>
<keyword evidence="1" id="KW-1133">Transmembrane helix</keyword>
<feature type="transmembrane region" description="Helical" evidence="1">
    <location>
        <begin position="12"/>
        <end position="32"/>
    </location>
</feature>
<evidence type="ECO:0000313" key="3">
    <source>
        <dbReference type="Proteomes" id="UP001501074"/>
    </source>
</evidence>
<reference evidence="3" key="1">
    <citation type="journal article" date="2019" name="Int. J. Syst. Evol. Microbiol.">
        <title>The Global Catalogue of Microorganisms (GCM) 10K type strain sequencing project: providing services to taxonomists for standard genome sequencing and annotation.</title>
        <authorList>
            <consortium name="The Broad Institute Genomics Platform"/>
            <consortium name="The Broad Institute Genome Sequencing Center for Infectious Disease"/>
            <person name="Wu L."/>
            <person name="Ma J."/>
        </authorList>
    </citation>
    <scope>NUCLEOTIDE SEQUENCE [LARGE SCALE GENOMIC DNA]</scope>
    <source>
        <strain evidence="3">JCM 16902</strain>
    </source>
</reference>
<accession>A0ABP6ZH36</accession>
<protein>
    <recommendedName>
        <fullName evidence="4">Flp family type IVb pilin</fullName>
    </recommendedName>
</protein>
<keyword evidence="1" id="KW-0812">Transmembrane</keyword>
<evidence type="ECO:0008006" key="4">
    <source>
        <dbReference type="Google" id="ProtNLM"/>
    </source>
</evidence>
<keyword evidence="1" id="KW-0472">Membrane</keyword>
<proteinExistence type="predicted"/>
<keyword evidence="3" id="KW-1185">Reference proteome</keyword>
<dbReference type="Proteomes" id="UP001501074">
    <property type="component" value="Unassembled WGS sequence"/>
</dbReference>
<sequence>MKHPDDRGSSAVEYGLIAGGVVVAFVVAFVGLQAVAGEVFGRAVTQMEKVEPLSTPAEPAPSSTR</sequence>
<dbReference type="RefSeq" id="WP_231483473.1">
    <property type="nucleotide sequence ID" value="NZ_BAAAZO010000003.1"/>
</dbReference>
<evidence type="ECO:0000256" key="1">
    <source>
        <dbReference type="SAM" id="Phobius"/>
    </source>
</evidence>
<name>A0ABP6ZH36_9ACTN</name>
<organism evidence="2 3">
    <name type="scientific">Kineosporia mesophila</name>
    <dbReference type="NCBI Taxonomy" id="566012"/>
    <lineage>
        <taxon>Bacteria</taxon>
        <taxon>Bacillati</taxon>
        <taxon>Actinomycetota</taxon>
        <taxon>Actinomycetes</taxon>
        <taxon>Kineosporiales</taxon>
        <taxon>Kineosporiaceae</taxon>
        <taxon>Kineosporia</taxon>
    </lineage>
</organism>
<gene>
    <name evidence="2" type="ORF">GCM10022223_26480</name>
</gene>